<name>A0ABN7VMI3_GIGMA</name>
<proteinExistence type="predicted"/>
<dbReference type="Proteomes" id="UP000789901">
    <property type="component" value="Unassembled WGS sequence"/>
</dbReference>
<feature type="non-terminal residue" evidence="1">
    <location>
        <position position="1"/>
    </location>
</feature>
<dbReference type="EMBL" id="CAJVQB010017877">
    <property type="protein sequence ID" value="CAG8785804.1"/>
    <property type="molecule type" value="Genomic_DNA"/>
</dbReference>
<keyword evidence="2" id="KW-1185">Reference proteome</keyword>
<gene>
    <name evidence="1" type="ORF">GMARGA_LOCUS20416</name>
</gene>
<organism evidence="1 2">
    <name type="scientific">Gigaspora margarita</name>
    <dbReference type="NCBI Taxonomy" id="4874"/>
    <lineage>
        <taxon>Eukaryota</taxon>
        <taxon>Fungi</taxon>
        <taxon>Fungi incertae sedis</taxon>
        <taxon>Mucoromycota</taxon>
        <taxon>Glomeromycotina</taxon>
        <taxon>Glomeromycetes</taxon>
        <taxon>Diversisporales</taxon>
        <taxon>Gigasporaceae</taxon>
        <taxon>Gigaspora</taxon>
    </lineage>
</organism>
<evidence type="ECO:0000313" key="1">
    <source>
        <dbReference type="EMBL" id="CAG8785804.1"/>
    </source>
</evidence>
<evidence type="ECO:0000313" key="2">
    <source>
        <dbReference type="Proteomes" id="UP000789901"/>
    </source>
</evidence>
<sequence length="95" mass="10859">KFLNADKLIKSLPTSLSGNLDSKFTGKLIDTQEIKTSLTTFKKHPDIMYTTKLINRSEIIYAYSKSNEIVKADSRLYYLSIPRPRTLCKTNLSNI</sequence>
<accession>A0ABN7VMI3</accession>
<comment type="caution">
    <text evidence="1">The sequence shown here is derived from an EMBL/GenBank/DDBJ whole genome shotgun (WGS) entry which is preliminary data.</text>
</comment>
<reference evidence="1 2" key="1">
    <citation type="submission" date="2021-06" db="EMBL/GenBank/DDBJ databases">
        <authorList>
            <person name="Kallberg Y."/>
            <person name="Tangrot J."/>
            <person name="Rosling A."/>
        </authorList>
    </citation>
    <scope>NUCLEOTIDE SEQUENCE [LARGE SCALE GENOMIC DNA]</scope>
    <source>
        <strain evidence="1 2">120-4 pot B 10/14</strain>
    </source>
</reference>
<protein>
    <submittedName>
        <fullName evidence="1">17923_t:CDS:1</fullName>
    </submittedName>
</protein>